<dbReference type="EMBL" id="KU160661">
    <property type="protein sequence ID" value="ALY10010.1"/>
    <property type="molecule type" value="Genomic_DNA"/>
</dbReference>
<accession>A0A0U4IN45</accession>
<dbReference type="Proteomes" id="UP000223655">
    <property type="component" value="Segment"/>
</dbReference>
<name>A0A0U4IN45_9CAUD</name>
<evidence type="ECO:0000256" key="1">
    <source>
        <dbReference type="SAM" id="MobiDB-lite"/>
    </source>
</evidence>
<evidence type="ECO:0000313" key="3">
    <source>
        <dbReference type="Proteomes" id="UP000223655"/>
    </source>
</evidence>
<reference evidence="2 3" key="1">
    <citation type="submission" date="2015-11" db="EMBL/GenBank/DDBJ databases">
        <authorList>
            <person name="Guerrero C.A."/>
            <person name="Jacobs-Sera D."/>
            <person name="Bowman C.A."/>
            <person name="Russell D.A."/>
            <person name="Pope W.H."/>
            <person name="Hatfull G.F."/>
        </authorList>
    </citation>
    <scope>NUCLEOTIDE SEQUENCE [LARGE SCALE GENOMIC DNA]</scope>
</reference>
<gene>
    <name evidence="2" type="primary">52</name>
    <name evidence="2" type="ORF">PUMANCARA_52</name>
</gene>
<dbReference type="KEGG" id="vg:40078785"/>
<dbReference type="RefSeq" id="YP_009602918.1">
    <property type="nucleotide sequence ID" value="NC_041945.1"/>
</dbReference>
<proteinExistence type="predicted"/>
<protein>
    <submittedName>
        <fullName evidence="2">Uncharacterized protein</fullName>
    </submittedName>
</protein>
<sequence length="209" mass="22659">MSENTNTTTKATTTRHCNCGCGEATSSSKTMYKPGHDARHAGNVARAMAADYNEAGNDEKLEALPSANLKHKARMMAARIVEKEAKKANKAAARSAARATKTQKGSDVAEALIDGLSADLKNGLAAVVAKEEAEFAEAQSERPEPMFDEVDTHIYTYSTVKVGRWEYPSRTSTQGLRGEDGKITPQTVTERNTKRDGSGEWIDHTSHTK</sequence>
<dbReference type="GeneID" id="40078785"/>
<feature type="compositionally biased region" description="Basic and acidic residues" evidence="1">
    <location>
        <begin position="191"/>
        <end position="209"/>
    </location>
</feature>
<feature type="region of interest" description="Disordered" evidence="1">
    <location>
        <begin position="170"/>
        <end position="209"/>
    </location>
</feature>
<dbReference type="OrthoDB" id="17679at10239"/>
<organism evidence="2 3">
    <name type="scientific">Arthrobacter phage Pumancara</name>
    <dbReference type="NCBI Taxonomy" id="1772311"/>
    <lineage>
        <taxon>Viruses</taxon>
        <taxon>Duplodnaviria</taxon>
        <taxon>Heunggongvirae</taxon>
        <taxon>Uroviricota</taxon>
        <taxon>Caudoviricetes</taxon>
        <taxon>Korravirus</taxon>
        <taxon>Korravirus pumancara</taxon>
    </lineage>
</organism>
<keyword evidence="3" id="KW-1185">Reference proteome</keyword>
<evidence type="ECO:0000313" key="2">
    <source>
        <dbReference type="EMBL" id="ALY10010.1"/>
    </source>
</evidence>